<evidence type="ECO:0000313" key="1">
    <source>
        <dbReference type="EMBL" id="KAJ3473187.1"/>
    </source>
</evidence>
<protein>
    <submittedName>
        <fullName evidence="1">Uncharacterized protein</fullName>
    </submittedName>
</protein>
<gene>
    <name evidence="1" type="ORF">NLG97_g10464</name>
</gene>
<proteinExistence type="predicted"/>
<reference evidence="1" key="1">
    <citation type="submission" date="2022-07" db="EMBL/GenBank/DDBJ databases">
        <title>Genome Sequence of Lecanicillium saksenae.</title>
        <authorList>
            <person name="Buettner E."/>
        </authorList>
    </citation>
    <scope>NUCLEOTIDE SEQUENCE</scope>
    <source>
        <strain evidence="1">VT-O1</strain>
    </source>
</reference>
<accession>A0ACC1QDB9</accession>
<keyword evidence="2" id="KW-1185">Reference proteome</keyword>
<organism evidence="1 2">
    <name type="scientific">Lecanicillium saksenae</name>
    <dbReference type="NCBI Taxonomy" id="468837"/>
    <lineage>
        <taxon>Eukaryota</taxon>
        <taxon>Fungi</taxon>
        <taxon>Dikarya</taxon>
        <taxon>Ascomycota</taxon>
        <taxon>Pezizomycotina</taxon>
        <taxon>Sordariomycetes</taxon>
        <taxon>Hypocreomycetidae</taxon>
        <taxon>Hypocreales</taxon>
        <taxon>Cordycipitaceae</taxon>
        <taxon>Lecanicillium</taxon>
    </lineage>
</organism>
<sequence>MQRAYRALADDRGGIAQPNSETGIKVEQSIISLAAVLEEAVLGEEEGENLCLSMVSATRRLVADARDDGVSPEPLLDGYRAGLDAAFRRTSFWDVILGSVYYKGGHADLDKPAEREICGQIWGASGPSTTQQNNPEEKLMLAIAWHMLPDSAREKPL</sequence>
<evidence type="ECO:0000313" key="2">
    <source>
        <dbReference type="Proteomes" id="UP001148737"/>
    </source>
</evidence>
<comment type="caution">
    <text evidence="1">The sequence shown here is derived from an EMBL/GenBank/DDBJ whole genome shotgun (WGS) entry which is preliminary data.</text>
</comment>
<dbReference type="Proteomes" id="UP001148737">
    <property type="component" value="Unassembled WGS sequence"/>
</dbReference>
<name>A0ACC1QDB9_9HYPO</name>
<dbReference type="EMBL" id="JANAKD010002630">
    <property type="protein sequence ID" value="KAJ3473187.1"/>
    <property type="molecule type" value="Genomic_DNA"/>
</dbReference>